<keyword evidence="4" id="KW-1133">Transmembrane helix</keyword>
<dbReference type="AlphaFoldDB" id="A0A8K0NTQ3"/>
<dbReference type="FunFam" id="1.20.5.110:FF:000059">
    <property type="entry name" value="Related to syntaxin 12"/>
    <property type="match status" value="1"/>
</dbReference>
<dbReference type="GO" id="GO:0031201">
    <property type="term" value="C:SNARE complex"/>
    <property type="evidence" value="ECO:0007669"/>
    <property type="project" value="TreeGrafter"/>
</dbReference>
<dbReference type="GO" id="GO:0006886">
    <property type="term" value="P:intracellular protein transport"/>
    <property type="evidence" value="ECO:0007669"/>
    <property type="project" value="InterPro"/>
</dbReference>
<gene>
    <name evidence="6" type="ORF">FFLO_00558</name>
</gene>
<feature type="transmembrane region" description="Helical" evidence="4">
    <location>
        <begin position="268"/>
        <end position="290"/>
    </location>
</feature>
<proteinExistence type="inferred from homology"/>
<dbReference type="Pfam" id="PF05739">
    <property type="entry name" value="SNARE"/>
    <property type="match status" value="1"/>
</dbReference>
<sequence length="335" mass="37005">MSFNDLERGMGPGSSGRSAGGPSQSEEEQAFTKLKDSVSIQIFKIQSNVQGITRLVDKLGTPQDSDSVRTSLTNLTEATRAMAKRTTEDVKKLASWPSESSSGGPSRKPLQSKISKDFTTALTAFQRIQKVSAERQKTMVRKEQKKLGDMVEDAQVGYEDDHGGADSERDGLVLQQVQQQQQQHIPPEQLAFQESLIAERESDIREIEGGIHELNEIFRDLGKIVEEQGGMIDNIESNIVSVNNDVTSAGEELRTAHDYQRKAGRRMLCLMLILAFVAAIVLLAVSLVGFRDPCSVSEVSPVCFPDPFLISSAFSVRAFPSRSPRCMQASVYWYI</sequence>
<dbReference type="GO" id="GO:0006906">
    <property type="term" value="P:vesicle fusion"/>
    <property type="evidence" value="ECO:0007669"/>
    <property type="project" value="TreeGrafter"/>
</dbReference>
<dbReference type="SUPFAM" id="SSF47661">
    <property type="entry name" value="t-snare proteins"/>
    <property type="match status" value="1"/>
</dbReference>
<dbReference type="Gene3D" id="1.20.58.70">
    <property type="match status" value="1"/>
</dbReference>
<dbReference type="SMART" id="SM00397">
    <property type="entry name" value="t_SNARE"/>
    <property type="match status" value="1"/>
</dbReference>
<feature type="region of interest" description="Disordered" evidence="3">
    <location>
        <begin position="86"/>
        <end position="112"/>
    </location>
</feature>
<keyword evidence="4" id="KW-0472">Membrane</keyword>
<keyword evidence="4" id="KW-0812">Transmembrane</keyword>
<dbReference type="InterPro" id="IPR045242">
    <property type="entry name" value="Syntaxin"/>
</dbReference>
<accession>A0A8K0NTQ3</accession>
<dbReference type="GO" id="GO:0012505">
    <property type="term" value="C:endomembrane system"/>
    <property type="evidence" value="ECO:0007669"/>
    <property type="project" value="TreeGrafter"/>
</dbReference>
<dbReference type="Pfam" id="PF14523">
    <property type="entry name" value="Syntaxin_2"/>
    <property type="match status" value="1"/>
</dbReference>
<dbReference type="SMART" id="SM00503">
    <property type="entry name" value="SynN"/>
    <property type="match status" value="1"/>
</dbReference>
<dbReference type="PANTHER" id="PTHR19957">
    <property type="entry name" value="SYNTAXIN"/>
    <property type="match status" value="1"/>
</dbReference>
<comment type="caution">
    <text evidence="6">The sequence shown here is derived from an EMBL/GenBank/DDBJ whole genome shotgun (WGS) entry which is preliminary data.</text>
</comment>
<organism evidence="6 7">
    <name type="scientific">Filobasidium floriforme</name>
    <dbReference type="NCBI Taxonomy" id="5210"/>
    <lineage>
        <taxon>Eukaryota</taxon>
        <taxon>Fungi</taxon>
        <taxon>Dikarya</taxon>
        <taxon>Basidiomycota</taxon>
        <taxon>Agaricomycotina</taxon>
        <taxon>Tremellomycetes</taxon>
        <taxon>Filobasidiales</taxon>
        <taxon>Filobasidiaceae</taxon>
        <taxon>Filobasidium</taxon>
    </lineage>
</organism>
<feature type="region of interest" description="Disordered" evidence="3">
    <location>
        <begin position="1"/>
        <end position="32"/>
    </location>
</feature>
<dbReference type="InterPro" id="IPR006011">
    <property type="entry name" value="Syntaxin_N"/>
</dbReference>
<dbReference type="GO" id="GO:0006896">
    <property type="term" value="P:Golgi to vacuole transport"/>
    <property type="evidence" value="ECO:0007669"/>
    <property type="project" value="TreeGrafter"/>
</dbReference>
<evidence type="ECO:0000256" key="4">
    <source>
        <dbReference type="SAM" id="Phobius"/>
    </source>
</evidence>
<dbReference type="Gene3D" id="1.20.5.110">
    <property type="match status" value="1"/>
</dbReference>
<feature type="domain" description="T-SNARE coiled-coil homology" evidence="5">
    <location>
        <begin position="194"/>
        <end position="256"/>
    </location>
</feature>
<evidence type="ECO:0000313" key="6">
    <source>
        <dbReference type="EMBL" id="KAG7571542.1"/>
    </source>
</evidence>
<dbReference type="GO" id="GO:0000149">
    <property type="term" value="F:SNARE binding"/>
    <property type="evidence" value="ECO:0007669"/>
    <property type="project" value="TreeGrafter"/>
</dbReference>
<dbReference type="InterPro" id="IPR000727">
    <property type="entry name" value="T_SNARE_dom"/>
</dbReference>
<protein>
    <recommendedName>
        <fullName evidence="5">t-SNARE coiled-coil homology domain-containing protein</fullName>
    </recommendedName>
</protein>
<dbReference type="GO" id="GO:0005484">
    <property type="term" value="F:SNAP receptor activity"/>
    <property type="evidence" value="ECO:0007669"/>
    <property type="project" value="InterPro"/>
</dbReference>
<name>A0A8K0NTQ3_9TREE</name>
<dbReference type="InterPro" id="IPR006012">
    <property type="entry name" value="Syntaxin/epimorphin_CS"/>
</dbReference>
<evidence type="ECO:0000259" key="5">
    <source>
        <dbReference type="PROSITE" id="PS50192"/>
    </source>
</evidence>
<dbReference type="EMBL" id="JABELV010000006">
    <property type="protein sequence ID" value="KAG7571542.1"/>
    <property type="molecule type" value="Genomic_DNA"/>
</dbReference>
<feature type="compositionally biased region" description="Low complexity" evidence="3">
    <location>
        <begin position="95"/>
        <end position="106"/>
    </location>
</feature>
<dbReference type="CDD" id="cd15840">
    <property type="entry name" value="SNARE_Qa"/>
    <property type="match status" value="1"/>
</dbReference>
<evidence type="ECO:0000256" key="1">
    <source>
        <dbReference type="ARBA" id="ARBA00009063"/>
    </source>
</evidence>
<evidence type="ECO:0000313" key="7">
    <source>
        <dbReference type="Proteomes" id="UP000812966"/>
    </source>
</evidence>
<dbReference type="PROSITE" id="PS50192">
    <property type="entry name" value="T_SNARE"/>
    <property type="match status" value="1"/>
</dbReference>
<reference evidence="6" key="1">
    <citation type="submission" date="2020-04" db="EMBL/GenBank/DDBJ databases">
        <title>Analysis of mating type loci in Filobasidium floriforme.</title>
        <authorList>
            <person name="Nowrousian M."/>
        </authorList>
    </citation>
    <scope>NUCLEOTIDE SEQUENCE</scope>
    <source>
        <strain evidence="6">CBS 6242</strain>
    </source>
</reference>
<comment type="similarity">
    <text evidence="1 2">Belongs to the syntaxin family.</text>
</comment>
<feature type="compositionally biased region" description="Low complexity" evidence="3">
    <location>
        <begin position="15"/>
        <end position="24"/>
    </location>
</feature>
<evidence type="ECO:0000256" key="3">
    <source>
        <dbReference type="SAM" id="MobiDB-lite"/>
    </source>
</evidence>
<keyword evidence="7" id="KW-1185">Reference proteome</keyword>
<dbReference type="InterPro" id="IPR010989">
    <property type="entry name" value="SNARE"/>
</dbReference>
<evidence type="ECO:0000256" key="2">
    <source>
        <dbReference type="RuleBase" id="RU003858"/>
    </source>
</evidence>
<dbReference type="Proteomes" id="UP000812966">
    <property type="component" value="Unassembled WGS sequence"/>
</dbReference>
<dbReference type="GO" id="GO:0048278">
    <property type="term" value="P:vesicle docking"/>
    <property type="evidence" value="ECO:0007669"/>
    <property type="project" value="TreeGrafter"/>
</dbReference>
<dbReference type="PROSITE" id="PS00914">
    <property type="entry name" value="SYNTAXIN"/>
    <property type="match status" value="1"/>
</dbReference>
<dbReference type="PANTHER" id="PTHR19957:SF38">
    <property type="entry name" value="LD27581P"/>
    <property type="match status" value="1"/>
</dbReference>